<keyword evidence="2" id="KW-1133">Transmembrane helix</keyword>
<organism evidence="3 4">
    <name type="scientific">Blumeria hordei</name>
    <name type="common">Barley powdery mildew</name>
    <name type="synonym">Blumeria graminis f. sp. hordei</name>
    <dbReference type="NCBI Taxonomy" id="2867405"/>
    <lineage>
        <taxon>Eukaryota</taxon>
        <taxon>Fungi</taxon>
        <taxon>Dikarya</taxon>
        <taxon>Ascomycota</taxon>
        <taxon>Pezizomycotina</taxon>
        <taxon>Leotiomycetes</taxon>
        <taxon>Erysiphales</taxon>
        <taxon>Erysiphaceae</taxon>
        <taxon>Blumeria</taxon>
    </lineage>
</organism>
<keyword evidence="2" id="KW-0812">Transmembrane</keyword>
<accession>A0A383UZW8</accession>
<dbReference type="Proteomes" id="UP000275772">
    <property type="component" value="Unassembled WGS sequence"/>
</dbReference>
<evidence type="ECO:0000313" key="3">
    <source>
        <dbReference type="EMBL" id="SZF05467.1"/>
    </source>
</evidence>
<dbReference type="EMBL" id="UNSH01000081">
    <property type="protein sequence ID" value="SZF05467.1"/>
    <property type="molecule type" value="Genomic_DNA"/>
</dbReference>
<evidence type="ECO:0000256" key="1">
    <source>
        <dbReference type="SAM" id="MobiDB-lite"/>
    </source>
</evidence>
<dbReference type="Gene3D" id="1.25.40.10">
    <property type="entry name" value="Tetratricopeptide repeat domain"/>
    <property type="match status" value="1"/>
</dbReference>
<feature type="compositionally biased region" description="Polar residues" evidence="1">
    <location>
        <begin position="96"/>
        <end position="112"/>
    </location>
</feature>
<dbReference type="InterPro" id="IPR011990">
    <property type="entry name" value="TPR-like_helical_dom_sf"/>
</dbReference>
<proteinExistence type="predicted"/>
<protein>
    <recommendedName>
        <fullName evidence="5">Pentatricopeptide repeat domain-containing protein</fullName>
    </recommendedName>
</protein>
<evidence type="ECO:0000256" key="2">
    <source>
        <dbReference type="SAM" id="Phobius"/>
    </source>
</evidence>
<gene>
    <name evidence="3" type="ORF">BLGHR1_16270</name>
</gene>
<evidence type="ECO:0008006" key="5">
    <source>
        <dbReference type="Google" id="ProtNLM"/>
    </source>
</evidence>
<feature type="transmembrane region" description="Helical" evidence="2">
    <location>
        <begin position="40"/>
        <end position="60"/>
    </location>
</feature>
<sequence>MLIARSRVVRAISTTGCTACLPFTTNMAGRGVEAATRKSLALGDIFATCYSTIFAIAALVDLKAKKKRRHEWDRLIAEARLGPSSAEESPCPVETDAQSQSLSYPSIERSSNSEDVTVGSAILRPRVRHSQRPKLNTHVFYRQFSSTYQPPDDISLSYLPSDNFADASLTAHTHKDPDPDAPERDITDPSELYLLQVNINNLVSNLLQKSTFYWTESRFDNGGHDIPLKEQLEELKQCLKSLETSNELLPQYVQVNLEIAKMEAREFNAILWNICNKARQEEDSLNLMMAKICYNLLISSVPPNIETYNILLNEFALINQHDLAEEILESFWYSRLRPNKKTIELIILHYKATKNRKGLDKIVKHMRGVEGDLMMSSVDAESQRPSWPSPEEYQLGLKQFELNEKTIRRQMRMNKLFYRSGNLYKKSPRDGHIFDALITAHLELKGLRAAARYVAAAVREGFRVKAATLCVVIRTSLQVADFTTSLKLLMIILSQWKISGYHAQIPLTPLLRHEIKRLLYFCGIDPERGVDGHLPLRITKYTEDMILQETEYPKAALRKLLHIMKIDDIMDQIDRISILIMSVGKALKDRGDFAILDSRVKEALRVLGTSSDSIKKSQLESKESLDLMEGRALTIHGLEANLVTTISVKVELVARLLMIRIQRCAIRLERMASIDSQSMVNSDRMKILQNLSIHVGILHSQLKIETHLNLWWIRRLGFIATTFRSDAQYHRLGTVIRNLNRVELKTNTLWANSMISNGECHLQTE</sequence>
<feature type="region of interest" description="Disordered" evidence="1">
    <location>
        <begin position="83"/>
        <end position="112"/>
    </location>
</feature>
<dbReference type="AlphaFoldDB" id="A0A383UZW8"/>
<dbReference type="VEuPathDB" id="FungiDB:BLGHR1_16270"/>
<keyword evidence="2" id="KW-0472">Membrane</keyword>
<reference evidence="3 4" key="1">
    <citation type="submission" date="2017-11" db="EMBL/GenBank/DDBJ databases">
        <authorList>
            <person name="Kracher B."/>
        </authorList>
    </citation>
    <scope>NUCLEOTIDE SEQUENCE [LARGE SCALE GENOMIC DNA]</scope>
    <source>
        <strain evidence="3 4">RACE1</strain>
    </source>
</reference>
<name>A0A383UZW8_BLUHO</name>
<evidence type="ECO:0000313" key="4">
    <source>
        <dbReference type="Proteomes" id="UP000275772"/>
    </source>
</evidence>